<accession>A0A6P6W3E0</accession>
<reference evidence="2" key="1">
    <citation type="journal article" date="2025" name="Foods">
        <title>Unveiling the Microbial Signatures of Arabica Coffee Cherries: Insights into Ripeness Specific Diversity, Functional Traits, and Implications for Quality and Safety.</title>
        <authorList>
            <consortium name="RefSeq"/>
            <person name="Tenea G.N."/>
            <person name="Cifuentes V."/>
            <person name="Reyes P."/>
            <person name="Cevallos-Vallejos M."/>
        </authorList>
    </citation>
    <scope>NUCLEOTIDE SEQUENCE [LARGE SCALE GENOMIC DNA]</scope>
</reference>
<sequence>MELSYLYALKIWVSRVGGGSALLKIVKKLVLGVINGSPVGFFKSSRGVRQGDPLSPALFLLVAEFLGRGLHHLFCQDESRFFVFSGLRIPYLAFADDILIFTCCSEGGLASSKLFFDSYQAFWDQKINTHKNCFILSARASAEHGARVASMLQFHQQYLSFTYLGVPIFKGRTTCILFDSLVARMQGRLFHWSSRLLSSGGKLVLLRHVLTSMAMYLLQVLDPPRAVLLKLEKKNDSLWAAFMHAKYVRGTHPFQAQVARPSPSWRRLEGIRRAAESNIRWCVEKVFEVLLVDLLSINDPPHMLLAEFFDDRGCNIEKLRHWVPAYLVMRNLVPLDATLKCRGVPMASCCLCCHSPKESLVHLFMTGPIAIEVWSAFRQRFGIIDSHSSSVSGMVLSWFSSTSLVTRDHIRTVVPLVILWFLWKSMNKALFEGATFAACRVIALVDGFVQ</sequence>
<evidence type="ECO:0000259" key="1">
    <source>
        <dbReference type="PROSITE" id="PS50878"/>
    </source>
</evidence>
<name>A0A6P6W3E0_COFAR</name>
<dbReference type="AlphaFoldDB" id="A0A6P6W3E0"/>
<feature type="domain" description="Reverse transcriptase" evidence="1">
    <location>
        <begin position="1"/>
        <end position="168"/>
    </location>
</feature>
<proteinExistence type="predicted"/>
<keyword evidence="2" id="KW-1185">Reference proteome</keyword>
<gene>
    <name evidence="3" type="primary">LOC113729337</name>
</gene>
<reference evidence="3" key="2">
    <citation type="submission" date="2025-08" db="UniProtKB">
        <authorList>
            <consortium name="RefSeq"/>
        </authorList>
    </citation>
    <scope>IDENTIFICATION</scope>
    <source>
        <tissue evidence="3">Leaves</tissue>
    </source>
</reference>
<organism evidence="2 3">
    <name type="scientific">Coffea arabica</name>
    <name type="common">Arabian coffee</name>
    <dbReference type="NCBI Taxonomy" id="13443"/>
    <lineage>
        <taxon>Eukaryota</taxon>
        <taxon>Viridiplantae</taxon>
        <taxon>Streptophyta</taxon>
        <taxon>Embryophyta</taxon>
        <taxon>Tracheophyta</taxon>
        <taxon>Spermatophyta</taxon>
        <taxon>Magnoliopsida</taxon>
        <taxon>eudicotyledons</taxon>
        <taxon>Gunneridae</taxon>
        <taxon>Pentapetalae</taxon>
        <taxon>asterids</taxon>
        <taxon>lamiids</taxon>
        <taxon>Gentianales</taxon>
        <taxon>Rubiaceae</taxon>
        <taxon>Ixoroideae</taxon>
        <taxon>Gardenieae complex</taxon>
        <taxon>Bertiereae - Coffeeae clade</taxon>
        <taxon>Coffeeae</taxon>
        <taxon>Coffea</taxon>
    </lineage>
</organism>
<protein>
    <recommendedName>
        <fullName evidence="1">Reverse transcriptase domain-containing protein</fullName>
    </recommendedName>
</protein>
<dbReference type="PANTHER" id="PTHR33116:SF80">
    <property type="entry name" value="REVERSE TRANSCRIPTASE ZINC-BINDING DOMAIN-CONTAINING PROTEIN"/>
    <property type="match status" value="1"/>
</dbReference>
<dbReference type="InterPro" id="IPR000477">
    <property type="entry name" value="RT_dom"/>
</dbReference>
<dbReference type="Proteomes" id="UP001652660">
    <property type="component" value="Chromosome 2e"/>
</dbReference>
<dbReference type="OrthoDB" id="912954at2759"/>
<dbReference type="InterPro" id="IPR026960">
    <property type="entry name" value="RVT-Znf"/>
</dbReference>
<evidence type="ECO:0000313" key="3">
    <source>
        <dbReference type="RefSeq" id="XP_027109445.1"/>
    </source>
</evidence>
<dbReference type="PANTHER" id="PTHR33116">
    <property type="entry name" value="REVERSE TRANSCRIPTASE ZINC-BINDING DOMAIN-CONTAINING PROTEIN-RELATED-RELATED"/>
    <property type="match status" value="1"/>
</dbReference>
<dbReference type="Pfam" id="PF13966">
    <property type="entry name" value="zf-RVT"/>
    <property type="match status" value="1"/>
</dbReference>
<evidence type="ECO:0000313" key="2">
    <source>
        <dbReference type="Proteomes" id="UP001652660"/>
    </source>
</evidence>
<dbReference type="GeneID" id="113729337"/>
<dbReference type="RefSeq" id="XP_027109445.1">
    <property type="nucleotide sequence ID" value="XM_027253644.1"/>
</dbReference>
<dbReference type="PROSITE" id="PS50878">
    <property type="entry name" value="RT_POL"/>
    <property type="match status" value="1"/>
</dbReference>
<dbReference type="Pfam" id="PF00078">
    <property type="entry name" value="RVT_1"/>
    <property type="match status" value="1"/>
</dbReference>